<keyword evidence="13" id="KW-1185">Reference proteome</keyword>
<dbReference type="GO" id="GO:0003948">
    <property type="term" value="F:N4-(beta-N-acetylglucosaminyl)-L-asparaginase activity"/>
    <property type="evidence" value="ECO:0007669"/>
    <property type="project" value="TreeGrafter"/>
</dbReference>
<dbReference type="OrthoDB" id="2262349at2759"/>
<evidence type="ECO:0000256" key="10">
    <source>
        <dbReference type="PIRSR" id="PIRSR600246-3"/>
    </source>
</evidence>
<keyword evidence="5" id="KW-0645">Protease</keyword>
<evidence type="ECO:0000256" key="9">
    <source>
        <dbReference type="PIRSR" id="PIRSR600246-2"/>
    </source>
</evidence>
<dbReference type="AlphaFoldDB" id="A0A8T2VA53"/>
<comment type="subunit">
    <text evidence="3">Heterotetramer of two alpha and two beta chains arranged as a dimer of alpha/beta heterodimers.</text>
</comment>
<feature type="signal peptide" evidence="11">
    <location>
        <begin position="1"/>
        <end position="24"/>
    </location>
</feature>
<comment type="similarity">
    <text evidence="2">Belongs to the Ntn-hydrolase family.</text>
</comment>
<dbReference type="PANTHER" id="PTHR10188:SF6">
    <property type="entry name" value="N(4)-(BETA-N-ACETYLGLUCOSAMINYL)-L-ASPARAGINASE"/>
    <property type="match status" value="1"/>
</dbReference>
<dbReference type="EC" id="3.4.19.5" evidence="4"/>
<dbReference type="EMBL" id="CM035407">
    <property type="protein sequence ID" value="KAH7444262.1"/>
    <property type="molecule type" value="Genomic_DNA"/>
</dbReference>
<reference evidence="12" key="1">
    <citation type="submission" date="2021-08" db="EMBL/GenBank/DDBJ databases">
        <title>WGS assembly of Ceratopteris richardii.</title>
        <authorList>
            <person name="Marchant D.B."/>
            <person name="Chen G."/>
            <person name="Jenkins J."/>
            <person name="Shu S."/>
            <person name="Leebens-Mack J."/>
            <person name="Grimwood J."/>
            <person name="Schmutz J."/>
            <person name="Soltis P."/>
            <person name="Soltis D."/>
            <person name="Chen Z.-H."/>
        </authorList>
    </citation>
    <scope>NUCLEOTIDE SEQUENCE</scope>
    <source>
        <strain evidence="12">Whitten #5841</strain>
        <tissue evidence="12">Leaf</tissue>
    </source>
</reference>
<dbReference type="SUPFAM" id="SSF56235">
    <property type="entry name" value="N-terminal nucleophile aminohydrolases (Ntn hydrolases)"/>
    <property type="match status" value="1"/>
</dbReference>
<dbReference type="GO" id="GO:0005737">
    <property type="term" value="C:cytoplasm"/>
    <property type="evidence" value="ECO:0007669"/>
    <property type="project" value="TreeGrafter"/>
</dbReference>
<dbReference type="GO" id="GO:0008798">
    <property type="term" value="F:beta-aspartyl-peptidase activity"/>
    <property type="evidence" value="ECO:0007669"/>
    <property type="project" value="UniProtKB-EC"/>
</dbReference>
<evidence type="ECO:0000313" key="12">
    <source>
        <dbReference type="EMBL" id="KAH7444262.1"/>
    </source>
</evidence>
<dbReference type="CDD" id="cd04513">
    <property type="entry name" value="Glycosylasparaginase"/>
    <property type="match status" value="1"/>
</dbReference>
<dbReference type="GO" id="GO:0006508">
    <property type="term" value="P:proteolysis"/>
    <property type="evidence" value="ECO:0007669"/>
    <property type="project" value="UniProtKB-KW"/>
</dbReference>
<dbReference type="PANTHER" id="PTHR10188">
    <property type="entry name" value="L-ASPARAGINASE"/>
    <property type="match status" value="1"/>
</dbReference>
<feature type="binding site" evidence="9">
    <location>
        <begin position="263"/>
        <end position="266"/>
    </location>
    <ligand>
        <name>substrate</name>
    </ligand>
</feature>
<evidence type="ECO:0000313" key="13">
    <source>
        <dbReference type="Proteomes" id="UP000825935"/>
    </source>
</evidence>
<gene>
    <name evidence="12" type="ORF">KP509_02G071500</name>
</gene>
<feature type="site" description="Cleavage; by autolysis" evidence="10">
    <location>
        <begin position="211"/>
        <end position="212"/>
    </location>
</feature>
<dbReference type="InterPro" id="IPR029055">
    <property type="entry name" value="Ntn_hydrolases_N"/>
</dbReference>
<sequence length="351" mass="37487">MPLPWRLIRCMLLLFILSLQGCIGVPIVVCTWPFKDAIRTAWNALQLGFSAVDAVVEGCSACEALQCDGSVGYGGSPDEDGETTLDAMIMDGTTMDVGAVGAIRNVKDAIRAARLVLQYTDHTLLVGDQATVFALSLGLGGPSNLTTDQSLAKWLKWKESDCQPNFWRNVMPSSNTSCGPYSSIESFSASNDDFDRRKDLCSKRVGFGNHDTISMAAIDKEGRIAAGTSTNGASYKIPGRVGDGPIVGAGAYADQEVGACGATGDGDVMMRFLPCYQVVENMRLGMSPVEAAENAISRIKRKYPAFIGAIVALNMKGEHGGACHGWTFQYSVQTTGMEDVNIFTVYPAISS</sequence>
<dbReference type="FunFam" id="3.60.20.30:FF:000003">
    <property type="entry name" value="N(4)-(Beta-N-acetylglucosaminyl)-L-asparaginase isoform X1"/>
    <property type="match status" value="1"/>
</dbReference>
<accession>A0A8T2VA53</accession>
<evidence type="ECO:0000256" key="2">
    <source>
        <dbReference type="ARBA" id="ARBA00010872"/>
    </source>
</evidence>
<keyword evidence="7" id="KW-0068">Autocatalytic cleavage</keyword>
<evidence type="ECO:0000256" key="11">
    <source>
        <dbReference type="SAM" id="SignalP"/>
    </source>
</evidence>
<feature type="active site" description="Nucleophile" evidence="8">
    <location>
        <position position="212"/>
    </location>
</feature>
<dbReference type="Proteomes" id="UP000825935">
    <property type="component" value="Chromosome 2"/>
</dbReference>
<name>A0A8T2VA53_CERRI</name>
<evidence type="ECO:0000256" key="4">
    <source>
        <dbReference type="ARBA" id="ARBA00012879"/>
    </source>
</evidence>
<dbReference type="Pfam" id="PF01112">
    <property type="entry name" value="Asparaginase_2"/>
    <property type="match status" value="1"/>
</dbReference>
<evidence type="ECO:0000256" key="8">
    <source>
        <dbReference type="PIRSR" id="PIRSR600246-1"/>
    </source>
</evidence>
<evidence type="ECO:0000256" key="7">
    <source>
        <dbReference type="ARBA" id="ARBA00022813"/>
    </source>
</evidence>
<dbReference type="InterPro" id="IPR000246">
    <property type="entry name" value="Peptidase_T2"/>
</dbReference>
<evidence type="ECO:0000256" key="6">
    <source>
        <dbReference type="ARBA" id="ARBA00022801"/>
    </source>
</evidence>
<evidence type="ECO:0000256" key="3">
    <source>
        <dbReference type="ARBA" id="ARBA00011601"/>
    </source>
</evidence>
<evidence type="ECO:0000256" key="5">
    <source>
        <dbReference type="ARBA" id="ARBA00022670"/>
    </source>
</evidence>
<comment type="caution">
    <text evidence="12">The sequence shown here is derived from an EMBL/GenBank/DDBJ whole genome shotgun (WGS) entry which is preliminary data.</text>
</comment>
<evidence type="ECO:0000256" key="1">
    <source>
        <dbReference type="ARBA" id="ARBA00000306"/>
    </source>
</evidence>
<dbReference type="PROSITE" id="PS51257">
    <property type="entry name" value="PROKAR_LIPOPROTEIN"/>
    <property type="match status" value="1"/>
</dbReference>
<proteinExistence type="inferred from homology"/>
<keyword evidence="6" id="KW-0378">Hydrolase</keyword>
<keyword evidence="11" id="KW-0732">Signal</keyword>
<protein>
    <recommendedName>
        <fullName evidence="4">beta-aspartyl-peptidase</fullName>
        <ecNumber evidence="4">3.4.19.5</ecNumber>
    </recommendedName>
</protein>
<comment type="catalytic activity">
    <reaction evidence="1">
        <text>Cleavage of a beta-linked Asp residue from the N-terminus of a polypeptide.</text>
        <dbReference type="EC" id="3.4.19.5"/>
    </reaction>
</comment>
<feature type="binding site" evidence="9">
    <location>
        <begin position="240"/>
        <end position="243"/>
    </location>
    <ligand>
        <name>substrate</name>
    </ligand>
</feature>
<feature type="chain" id="PRO_5035876251" description="beta-aspartyl-peptidase" evidence="11">
    <location>
        <begin position="25"/>
        <end position="351"/>
    </location>
</feature>
<dbReference type="Gene3D" id="3.60.20.30">
    <property type="entry name" value="(Glycosyl)asparaginase"/>
    <property type="match status" value="1"/>
</dbReference>
<organism evidence="12 13">
    <name type="scientific">Ceratopteris richardii</name>
    <name type="common">Triangle waterfern</name>
    <dbReference type="NCBI Taxonomy" id="49495"/>
    <lineage>
        <taxon>Eukaryota</taxon>
        <taxon>Viridiplantae</taxon>
        <taxon>Streptophyta</taxon>
        <taxon>Embryophyta</taxon>
        <taxon>Tracheophyta</taxon>
        <taxon>Polypodiopsida</taxon>
        <taxon>Polypodiidae</taxon>
        <taxon>Polypodiales</taxon>
        <taxon>Pteridineae</taxon>
        <taxon>Pteridaceae</taxon>
        <taxon>Parkerioideae</taxon>
        <taxon>Ceratopteris</taxon>
    </lineage>
</organism>